<feature type="region of interest" description="Disordered" evidence="1">
    <location>
        <begin position="1"/>
        <end position="20"/>
    </location>
</feature>
<keyword evidence="5" id="KW-1185">Reference proteome</keyword>
<dbReference type="Proteomes" id="UP001356095">
    <property type="component" value="Unassembled WGS sequence"/>
</dbReference>
<sequence>MTSLQEASQSRGTLPVVPPAGARSARRTAVRVFRPQRSLPAVVAAVAVAVVGGLAVVVITADLGGLPSPLPGIDGNLSRVSATPWEAPETMVASAVVAALGLTLVLTALLPGAGGHLALRTDDRDTVVGLSRKGLREVLAVEARGVDGVGSVRVRGGRRGVRIEVRTHIRGAGWLGERVDAVVRQRLEALLPLRFPRVVTRVREEEA</sequence>
<keyword evidence="2" id="KW-0812">Transmembrane</keyword>
<dbReference type="Pfam" id="PF19803">
    <property type="entry name" value="DUF6286"/>
    <property type="match status" value="1"/>
</dbReference>
<name>A0ABU7KC97_9ACTN</name>
<reference evidence="4 5" key="1">
    <citation type="submission" date="2023-08" db="EMBL/GenBank/DDBJ databases">
        <authorList>
            <person name="Girao M."/>
            <person name="Carvalho M.F."/>
        </authorList>
    </citation>
    <scope>NUCLEOTIDE SEQUENCE [LARGE SCALE GENOMIC DNA]</scope>
    <source>
        <strain evidence="4 5">CT-R113</strain>
    </source>
</reference>
<feature type="compositionally biased region" description="Polar residues" evidence="1">
    <location>
        <begin position="1"/>
        <end position="12"/>
    </location>
</feature>
<evidence type="ECO:0000313" key="4">
    <source>
        <dbReference type="EMBL" id="MEE2039859.1"/>
    </source>
</evidence>
<dbReference type="EMBL" id="JAUZMY010000023">
    <property type="protein sequence ID" value="MEE2039859.1"/>
    <property type="molecule type" value="Genomic_DNA"/>
</dbReference>
<feature type="transmembrane region" description="Helical" evidence="2">
    <location>
        <begin position="91"/>
        <end position="110"/>
    </location>
</feature>
<keyword evidence="2" id="KW-1133">Transmembrane helix</keyword>
<protein>
    <submittedName>
        <fullName evidence="4">DUF6286 domain-containing protein</fullName>
    </submittedName>
</protein>
<feature type="transmembrane region" description="Helical" evidence="2">
    <location>
        <begin position="41"/>
        <end position="61"/>
    </location>
</feature>
<comment type="caution">
    <text evidence="4">The sequence shown here is derived from an EMBL/GenBank/DDBJ whole genome shotgun (WGS) entry which is preliminary data.</text>
</comment>
<feature type="domain" description="DUF6286" evidence="3">
    <location>
        <begin position="99"/>
        <end position="203"/>
    </location>
</feature>
<accession>A0ABU7KC97</accession>
<proteinExistence type="predicted"/>
<evidence type="ECO:0000256" key="2">
    <source>
        <dbReference type="SAM" id="Phobius"/>
    </source>
</evidence>
<keyword evidence="2" id="KW-0472">Membrane</keyword>
<dbReference type="InterPro" id="IPR046253">
    <property type="entry name" value="DUF6286"/>
</dbReference>
<organism evidence="4 5">
    <name type="scientific">Nocardiopsis codii</name>
    <dbReference type="NCBI Taxonomy" id="3065942"/>
    <lineage>
        <taxon>Bacteria</taxon>
        <taxon>Bacillati</taxon>
        <taxon>Actinomycetota</taxon>
        <taxon>Actinomycetes</taxon>
        <taxon>Streptosporangiales</taxon>
        <taxon>Nocardiopsidaceae</taxon>
        <taxon>Nocardiopsis</taxon>
    </lineage>
</organism>
<dbReference type="RefSeq" id="WP_330093620.1">
    <property type="nucleotide sequence ID" value="NZ_JAUZMY010000023.1"/>
</dbReference>
<evidence type="ECO:0000313" key="5">
    <source>
        <dbReference type="Proteomes" id="UP001356095"/>
    </source>
</evidence>
<evidence type="ECO:0000256" key="1">
    <source>
        <dbReference type="SAM" id="MobiDB-lite"/>
    </source>
</evidence>
<evidence type="ECO:0000259" key="3">
    <source>
        <dbReference type="Pfam" id="PF19803"/>
    </source>
</evidence>
<gene>
    <name evidence="4" type="ORF">Q8791_21835</name>
</gene>